<dbReference type="Proteomes" id="UP000789845">
    <property type="component" value="Unassembled WGS sequence"/>
</dbReference>
<dbReference type="AlphaFoldDB" id="A0A9C7GDP7"/>
<gene>
    <name evidence="1" type="ORF">NEOCIP111885_04016</name>
</gene>
<reference evidence="1" key="1">
    <citation type="submission" date="2021-10" db="EMBL/GenBank/DDBJ databases">
        <authorList>
            <person name="Criscuolo A."/>
        </authorList>
    </citation>
    <scope>NUCLEOTIDE SEQUENCE</scope>
    <source>
        <strain evidence="1">CIP111885</strain>
    </source>
</reference>
<organism evidence="1 2">
    <name type="scientific">Pseudoneobacillus rhizosphaerae</name>
    <dbReference type="NCBI Taxonomy" id="2880968"/>
    <lineage>
        <taxon>Bacteria</taxon>
        <taxon>Bacillati</taxon>
        <taxon>Bacillota</taxon>
        <taxon>Bacilli</taxon>
        <taxon>Bacillales</taxon>
        <taxon>Bacillaceae</taxon>
        <taxon>Pseudoneobacillus</taxon>
    </lineage>
</organism>
<dbReference type="RefSeq" id="WP_230498526.1">
    <property type="nucleotide sequence ID" value="NZ_CAKJTG010000031.1"/>
</dbReference>
<accession>A0A9C7GDP7</accession>
<evidence type="ECO:0000313" key="2">
    <source>
        <dbReference type="Proteomes" id="UP000789845"/>
    </source>
</evidence>
<protein>
    <submittedName>
        <fullName evidence="1">Uncharacterized protein</fullName>
    </submittedName>
</protein>
<evidence type="ECO:0000313" key="1">
    <source>
        <dbReference type="EMBL" id="CAG9610270.1"/>
    </source>
</evidence>
<name>A0A9C7GDP7_9BACI</name>
<dbReference type="EMBL" id="CAKJTG010000031">
    <property type="protein sequence ID" value="CAG9610270.1"/>
    <property type="molecule type" value="Genomic_DNA"/>
</dbReference>
<keyword evidence="2" id="KW-1185">Reference proteome</keyword>
<comment type="caution">
    <text evidence="1">The sequence shown here is derived from an EMBL/GenBank/DDBJ whole genome shotgun (WGS) entry which is preliminary data.</text>
</comment>
<sequence length="68" mass="8092">MTVNHGGSLGMNYFLSYINLILVSRNCSLKQARDLTMELFFKNNIDQYGKETYERFMEAYRELEQKEV</sequence>
<proteinExistence type="predicted"/>